<dbReference type="Pfam" id="PF20123">
    <property type="entry name" value="DUF6513"/>
    <property type="match status" value="1"/>
</dbReference>
<dbReference type="GO" id="GO:0042558">
    <property type="term" value="P:pteridine-containing compound metabolic process"/>
    <property type="evidence" value="ECO:0007669"/>
    <property type="project" value="InterPro"/>
</dbReference>
<name>A9LH40_9BACT</name>
<dbReference type="EMBL" id="EF591888">
    <property type="protein sequence ID" value="ABX10684.1"/>
    <property type="molecule type" value="Genomic_DNA"/>
</dbReference>
<dbReference type="SUPFAM" id="SSF51717">
    <property type="entry name" value="Dihydropteroate synthetase-like"/>
    <property type="match status" value="1"/>
</dbReference>
<dbReference type="InterPro" id="IPR000489">
    <property type="entry name" value="Pterin-binding_dom"/>
</dbReference>
<dbReference type="Gene3D" id="3.20.20.20">
    <property type="entry name" value="Dihydropteroate synthase-like"/>
    <property type="match status" value="1"/>
</dbReference>
<accession>A9LH40</accession>
<dbReference type="InterPro" id="IPR011005">
    <property type="entry name" value="Dihydropteroate_synth-like_sf"/>
</dbReference>
<feature type="domain" description="Pterin-binding" evidence="1">
    <location>
        <begin position="96"/>
        <end position="329"/>
    </location>
</feature>
<dbReference type="InterPro" id="IPR045406">
    <property type="entry name" value="DUF6513"/>
</dbReference>
<dbReference type="Pfam" id="PF00809">
    <property type="entry name" value="Pterin_bind"/>
    <property type="match status" value="1"/>
</dbReference>
<evidence type="ECO:0000313" key="2">
    <source>
        <dbReference type="EMBL" id="ABX10684.1"/>
    </source>
</evidence>
<dbReference type="AlphaFoldDB" id="A9LH40"/>
<evidence type="ECO:0000259" key="1">
    <source>
        <dbReference type="PROSITE" id="PS50972"/>
    </source>
</evidence>
<sequence length="467" mass="51871">MENPERIHFVTGRLAEKALTEEVNRLSEKIGFQATVEVLPISVAALMTPRWIAGKINIPPGTDRVIVPGYCEQLAELQSLTTAVVETGPRDLRRLAEYFGLASGRPEGYGDYDIEIIAEINHAPDRTITELLSVAQDLVADGADVVDVGCKPGITWSGVGDSVAALVNEGIRVSIDSLNPIEIAAAASAGAELVLSVNATNRHAAADWGCEVVVIPDRFEDLQGLEETIYHLERNSVRFRIDPILEPIGFGFSKSLGRYLQVRELFPQAELMMGIGNLSELTDCDSSGVNTLLLGFCQEMAIGSVLTTQVINWARTSVKECDLARRLVHHAVKNGVPPKHLEPLLIALRDPKVYSHPEGFIEDLTDKIKDQNYRIFTQNDEIHLLGKQQHFHNTDPFEIFDEMLDAGLTNLDASHSFYLGYEMCKAMIANQLGKEFNQDQALNWGYLTQSEKDRHRLSKRKRKRDAN</sequence>
<gene>
    <name evidence="2" type="ORF">8FN_6</name>
</gene>
<reference evidence="2" key="1">
    <citation type="journal article" date="2007" name="ISME J.">
        <title>Fosmids of novel marine Planctomycetes from the Namibian and Oregon coast upwelling systems and their cross-comparison with planctomycete genomes.</title>
        <authorList>
            <person name="Woebken D."/>
            <person name="Teeling H."/>
            <person name="Wecker P."/>
            <person name="Dumitriu A."/>
            <person name="Kostadinov I."/>
            <person name="DeLong E.F."/>
            <person name="Amann R."/>
            <person name="Gloeckner F.O."/>
        </authorList>
    </citation>
    <scope>NUCLEOTIDE SEQUENCE</scope>
</reference>
<organism evidence="2">
    <name type="scientific">uncultured planctomycete 8FN</name>
    <dbReference type="NCBI Taxonomy" id="455070"/>
    <lineage>
        <taxon>Bacteria</taxon>
        <taxon>Pseudomonadati</taxon>
        <taxon>Planctomycetota</taxon>
        <taxon>Planctomycetia</taxon>
        <taxon>Planctomycetales</taxon>
        <taxon>environmental samples</taxon>
    </lineage>
</organism>
<proteinExistence type="predicted"/>
<protein>
    <submittedName>
        <fullName evidence="2">Dihydropteroate synthase</fullName>
    </submittedName>
</protein>
<dbReference type="PROSITE" id="PS50972">
    <property type="entry name" value="PTERIN_BINDING"/>
    <property type="match status" value="1"/>
</dbReference>